<evidence type="ECO:0000313" key="3">
    <source>
        <dbReference type="Proteomes" id="UP000642070"/>
    </source>
</evidence>
<proteinExistence type="predicted"/>
<sequence>MNESEQPYRRITDLAAGYRLDAAGRRAVETAYDVFRRHHAPFFVSVAAQMLPDLRADAAQGRRVAFLGRDGHGYAIAAQALDPVFFSRSCHVVVLSRVVVEAALQDLEVNTGGSYSQIDGFRGARGRVDPADVTGSYRHLTRYLRQAGIPIGLPGSTVTLVDSSLKGTVQELLSAAYPATAFTGRYAFLSQLPGDPHPGSKHGYVMHRGPDEVPHGDLLMTLPDDPALTFASKEAISVLEDTLHGPLDTPRRIIATGPHQIGQRDDPDTLGGFNPIMVDPAFSDPVIREAVKAAGLLAVHDAAVDAAARRDAGQPWTRDLLASQQRFTDQVRAWVGTGTTSDPDLNRVLDSFVRRADNPLVRQLAATLQQAQMPPEPAEQVWRRFAAAGSFEAKRALLEAGPLPAPPPQHQVRQAFPTPPGPGRATPPPTSPPPPPGPGSAPRRGR</sequence>
<reference evidence="2" key="1">
    <citation type="journal article" date="2014" name="Int. J. Syst. Evol. Microbiol.">
        <title>Complete genome sequence of Corynebacterium casei LMG S-19264T (=DSM 44701T), isolated from a smear-ripened cheese.</title>
        <authorList>
            <consortium name="US DOE Joint Genome Institute (JGI-PGF)"/>
            <person name="Walter F."/>
            <person name="Albersmeier A."/>
            <person name="Kalinowski J."/>
            <person name="Ruckert C."/>
        </authorList>
    </citation>
    <scope>NUCLEOTIDE SEQUENCE</scope>
    <source>
        <strain evidence="2">JCM 19831</strain>
    </source>
</reference>
<gene>
    <name evidence="2" type="ORF">GCM10007977_025930</name>
</gene>
<keyword evidence="3" id="KW-1185">Reference proteome</keyword>
<reference evidence="2" key="2">
    <citation type="submission" date="2020-09" db="EMBL/GenBank/DDBJ databases">
        <authorList>
            <person name="Sun Q."/>
            <person name="Ohkuma M."/>
        </authorList>
    </citation>
    <scope>NUCLEOTIDE SEQUENCE</scope>
    <source>
        <strain evidence="2">JCM 19831</strain>
    </source>
</reference>
<name>A0A917THD4_9ACTN</name>
<evidence type="ECO:0000256" key="1">
    <source>
        <dbReference type="SAM" id="MobiDB-lite"/>
    </source>
</evidence>
<feature type="compositionally biased region" description="Pro residues" evidence="1">
    <location>
        <begin position="417"/>
        <end position="439"/>
    </location>
</feature>
<accession>A0A917THD4</accession>
<evidence type="ECO:0000313" key="2">
    <source>
        <dbReference type="EMBL" id="GGM23545.1"/>
    </source>
</evidence>
<organism evidence="2 3">
    <name type="scientific">Dactylosporangium sucinum</name>
    <dbReference type="NCBI Taxonomy" id="1424081"/>
    <lineage>
        <taxon>Bacteria</taxon>
        <taxon>Bacillati</taxon>
        <taxon>Actinomycetota</taxon>
        <taxon>Actinomycetes</taxon>
        <taxon>Micromonosporales</taxon>
        <taxon>Micromonosporaceae</taxon>
        <taxon>Dactylosporangium</taxon>
    </lineage>
</organism>
<feature type="region of interest" description="Disordered" evidence="1">
    <location>
        <begin position="397"/>
        <end position="446"/>
    </location>
</feature>
<dbReference type="RefSeq" id="WP_190250023.1">
    <property type="nucleotide sequence ID" value="NZ_BMPI01000010.1"/>
</dbReference>
<protein>
    <submittedName>
        <fullName evidence="2">Uncharacterized protein</fullName>
    </submittedName>
</protein>
<dbReference type="EMBL" id="BMPI01000010">
    <property type="protein sequence ID" value="GGM23545.1"/>
    <property type="molecule type" value="Genomic_DNA"/>
</dbReference>
<comment type="caution">
    <text evidence="2">The sequence shown here is derived from an EMBL/GenBank/DDBJ whole genome shotgun (WGS) entry which is preliminary data.</text>
</comment>
<dbReference type="Proteomes" id="UP000642070">
    <property type="component" value="Unassembled WGS sequence"/>
</dbReference>
<dbReference type="AlphaFoldDB" id="A0A917THD4"/>